<reference evidence="2" key="1">
    <citation type="submission" date="2013-11" db="EMBL/GenBank/DDBJ databases">
        <title>The genomic landscape of the Guanapo guppy.</title>
        <authorList>
            <person name="Kuenstner A."/>
            <person name="Dreyer C."/>
        </authorList>
    </citation>
    <scope>NUCLEOTIDE SEQUENCE</scope>
    <source>
        <strain evidence="2">Guanapo</strain>
    </source>
</reference>
<protein>
    <recommendedName>
        <fullName evidence="3">Reverse transcriptase domain-containing protein</fullName>
    </recommendedName>
</protein>
<dbReference type="AlphaFoldDB" id="A0A3P9PT44"/>
<evidence type="ECO:0008006" key="3">
    <source>
        <dbReference type="Google" id="ProtNLM"/>
    </source>
</evidence>
<dbReference type="STRING" id="8081.ENSPREP00000024955"/>
<organism evidence="1 2">
    <name type="scientific">Poecilia reticulata</name>
    <name type="common">Guppy</name>
    <name type="synonym">Acanthophacelus reticulatus</name>
    <dbReference type="NCBI Taxonomy" id="8081"/>
    <lineage>
        <taxon>Eukaryota</taxon>
        <taxon>Metazoa</taxon>
        <taxon>Chordata</taxon>
        <taxon>Craniata</taxon>
        <taxon>Vertebrata</taxon>
        <taxon>Euteleostomi</taxon>
        <taxon>Actinopterygii</taxon>
        <taxon>Neopterygii</taxon>
        <taxon>Teleostei</taxon>
        <taxon>Neoteleostei</taxon>
        <taxon>Acanthomorphata</taxon>
        <taxon>Ovalentaria</taxon>
        <taxon>Atherinomorphae</taxon>
        <taxon>Cyprinodontiformes</taxon>
        <taxon>Poeciliidae</taxon>
        <taxon>Poeciliinae</taxon>
        <taxon>Poecilia</taxon>
    </lineage>
</organism>
<keyword evidence="2" id="KW-1185">Reference proteome</keyword>
<name>A0A3P9PT44_POERE</name>
<sequence>QQSRTGSKLFLSFPFHLFYWSKVFERLQCWVGLSGPNRDFFVSSSNLGPRLFPLPQVITTNDTYHIYTDDARITSQCHQMTLNRCLEQINVWMCLKFVQLNRNKTEVTEKGGREAGSGLNLHLQGGVEGLGMGGWGGRLAWMSGRCWSGEKPEC</sequence>
<reference evidence="1" key="3">
    <citation type="submission" date="2025-09" db="UniProtKB">
        <authorList>
            <consortium name="Ensembl"/>
        </authorList>
    </citation>
    <scope>IDENTIFICATION</scope>
    <source>
        <strain evidence="1">Guanapo</strain>
    </source>
</reference>
<evidence type="ECO:0000313" key="1">
    <source>
        <dbReference type="Ensembl" id="ENSPREP00000024955.1"/>
    </source>
</evidence>
<proteinExistence type="predicted"/>
<reference evidence="1" key="2">
    <citation type="submission" date="2025-08" db="UniProtKB">
        <authorList>
            <consortium name="Ensembl"/>
        </authorList>
    </citation>
    <scope>IDENTIFICATION</scope>
    <source>
        <strain evidence="1">Guanapo</strain>
    </source>
</reference>
<dbReference type="Proteomes" id="UP000242638">
    <property type="component" value="Unassembled WGS sequence"/>
</dbReference>
<accession>A0A3P9PT44</accession>
<evidence type="ECO:0000313" key="2">
    <source>
        <dbReference type="Proteomes" id="UP000242638"/>
    </source>
</evidence>
<dbReference type="Ensembl" id="ENSPRET00000025204.1">
    <property type="protein sequence ID" value="ENSPREP00000024955.1"/>
    <property type="gene ID" value="ENSPREG00000016839.1"/>
</dbReference>